<dbReference type="OrthoDB" id="2511067at2"/>
<feature type="signal peptide" evidence="1">
    <location>
        <begin position="1"/>
        <end position="26"/>
    </location>
</feature>
<dbReference type="Pfam" id="PF07833">
    <property type="entry name" value="Cu_amine_oxidN1"/>
    <property type="match status" value="1"/>
</dbReference>
<feature type="chain" id="PRO_5012302340" description="Copper amine oxidase-like N-terminal domain-containing protein" evidence="1">
    <location>
        <begin position="27"/>
        <end position="504"/>
    </location>
</feature>
<protein>
    <recommendedName>
        <fullName evidence="2">Copper amine oxidase-like N-terminal domain-containing protein</fullName>
    </recommendedName>
</protein>
<dbReference type="InterPro" id="IPR036582">
    <property type="entry name" value="Mao_N_sf"/>
</dbReference>
<dbReference type="RefSeq" id="WP_158082116.1">
    <property type="nucleotide sequence ID" value="NZ_MBTG01000014.1"/>
</dbReference>
<evidence type="ECO:0000313" key="3">
    <source>
        <dbReference type="EMBL" id="OPH56931.1"/>
    </source>
</evidence>
<evidence type="ECO:0000313" key="4">
    <source>
        <dbReference type="Proteomes" id="UP000190626"/>
    </source>
</evidence>
<organism evidence="3 4">
    <name type="scientific">Paenibacillus ferrarius</name>
    <dbReference type="NCBI Taxonomy" id="1469647"/>
    <lineage>
        <taxon>Bacteria</taxon>
        <taxon>Bacillati</taxon>
        <taxon>Bacillota</taxon>
        <taxon>Bacilli</taxon>
        <taxon>Bacillales</taxon>
        <taxon>Paenibacillaceae</taxon>
        <taxon>Paenibacillus</taxon>
    </lineage>
</organism>
<evidence type="ECO:0000259" key="2">
    <source>
        <dbReference type="Pfam" id="PF07833"/>
    </source>
</evidence>
<dbReference type="InterPro" id="IPR012854">
    <property type="entry name" value="Cu_amine_oxidase-like_N"/>
</dbReference>
<feature type="domain" description="Copper amine oxidase-like N-terminal" evidence="2">
    <location>
        <begin position="49"/>
        <end position="157"/>
    </location>
</feature>
<reference evidence="4" key="1">
    <citation type="submission" date="2016-07" db="EMBL/GenBank/DDBJ databases">
        <authorList>
            <person name="Florea S."/>
            <person name="Webb J.S."/>
            <person name="Jaromczyk J."/>
            <person name="Schardl C.L."/>
        </authorList>
    </citation>
    <scope>NUCLEOTIDE SEQUENCE [LARGE SCALE GENOMIC DNA]</scope>
    <source>
        <strain evidence="4">CY1</strain>
    </source>
</reference>
<dbReference type="Gene3D" id="2.120.10.30">
    <property type="entry name" value="TolB, C-terminal domain"/>
    <property type="match status" value="1"/>
</dbReference>
<dbReference type="STRING" id="1469647.BC351_26310"/>
<dbReference type="AlphaFoldDB" id="A0A1V4HJZ7"/>
<sequence>MMIKNFGKPIALSISCLFLSIHPAFAVGSTAIADHHEMKLRLNEQVVSVNGQNQTLAAPPTLMNNVTMVPLRFVAESLGTTVKWDELTRTITLSTAKTKTAITLTIDSKDARINGVSTSLEQPATIINNTTMVPLRFISENMDQKVSFDSATLAITITSKAIQPVAVQTKRDKPTVDNLSIALPSAESNYVKIRDIISDSNNNVYMIDVNEKDYNYRYGILSYNQKEGDGRNIQKITFIDGKFNIQYKDSRGNMQRVPSNNITPKKLFYNSLNSKLYLIAQASETYVEEATVIYEVLPEVKMVTYNLDSSMNEENNFISFLDQEHFYYSNTFLGKLYDFQSPSETKEIGRLPDKQGNYVSVNMDENIYVLDKENKKISKINLDGTVSEVAKVHLGQITGAATRNGYFYISDAKKIYRVDVSGNLEEYVNIDNLTYNKGLFDPKTQTYEPPAVNYKIENGESIAYQVEGPSALNIGGNPLFTIDNAGKIIIYDSLNRILRRINVF</sequence>
<comment type="caution">
    <text evidence="3">The sequence shown here is derived from an EMBL/GenBank/DDBJ whole genome shotgun (WGS) entry which is preliminary data.</text>
</comment>
<dbReference type="Proteomes" id="UP000190626">
    <property type="component" value="Unassembled WGS sequence"/>
</dbReference>
<dbReference type="SUPFAM" id="SSF63829">
    <property type="entry name" value="Calcium-dependent phosphotriesterase"/>
    <property type="match status" value="1"/>
</dbReference>
<dbReference type="SUPFAM" id="SSF55383">
    <property type="entry name" value="Copper amine oxidase, domain N"/>
    <property type="match status" value="2"/>
</dbReference>
<name>A0A1V4HJZ7_9BACL</name>
<evidence type="ECO:0000256" key="1">
    <source>
        <dbReference type="SAM" id="SignalP"/>
    </source>
</evidence>
<proteinExistence type="predicted"/>
<gene>
    <name evidence="3" type="ORF">BC351_26310</name>
</gene>
<accession>A0A1V4HJZ7</accession>
<dbReference type="Gene3D" id="3.30.457.10">
    <property type="entry name" value="Copper amine oxidase-like, N-terminal domain"/>
    <property type="match status" value="2"/>
</dbReference>
<dbReference type="EMBL" id="MBTG01000014">
    <property type="protein sequence ID" value="OPH56931.1"/>
    <property type="molecule type" value="Genomic_DNA"/>
</dbReference>
<dbReference type="InterPro" id="IPR011042">
    <property type="entry name" value="6-blade_b-propeller_TolB-like"/>
</dbReference>
<keyword evidence="1" id="KW-0732">Signal</keyword>
<keyword evidence="4" id="KW-1185">Reference proteome</keyword>